<dbReference type="RefSeq" id="WP_212988554.1">
    <property type="nucleotide sequence ID" value="NZ_BAABEA010000019.1"/>
</dbReference>
<feature type="region of interest" description="Disordered" evidence="1">
    <location>
        <begin position="93"/>
        <end position="113"/>
    </location>
</feature>
<sequence>MRPPQDWDTETVGDALDVVQDLAFWELPPEGWEGVGAILDRIGSALATRDLESLAEAVADLELSAPSRALRIGSRVERGIPEPVLERRNTLVHALTQEHSAGPEAGHGAEPAR</sequence>
<gene>
    <name evidence="3" type="ORF">Aau02nite_25290</name>
</gene>
<organism evidence="3 4">
    <name type="scientific">Actinoplanes auranticolor</name>
    <dbReference type="NCBI Taxonomy" id="47988"/>
    <lineage>
        <taxon>Bacteria</taxon>
        <taxon>Bacillati</taxon>
        <taxon>Actinomycetota</taxon>
        <taxon>Actinomycetes</taxon>
        <taxon>Micromonosporales</taxon>
        <taxon>Micromonosporaceae</taxon>
        <taxon>Actinoplanes</taxon>
    </lineage>
</organism>
<name>A0A919VKU4_9ACTN</name>
<evidence type="ECO:0000313" key="3">
    <source>
        <dbReference type="EMBL" id="GIM66958.1"/>
    </source>
</evidence>
<evidence type="ECO:0000259" key="2">
    <source>
        <dbReference type="Pfam" id="PF20271"/>
    </source>
</evidence>
<comment type="caution">
    <text evidence="3">The sequence shown here is derived from an EMBL/GenBank/DDBJ whole genome shotgun (WGS) entry which is preliminary data.</text>
</comment>
<proteinExistence type="predicted"/>
<evidence type="ECO:0000313" key="4">
    <source>
        <dbReference type="Proteomes" id="UP000681340"/>
    </source>
</evidence>
<accession>A0A919VKU4</accession>
<protein>
    <recommendedName>
        <fullName evidence="2">CATRA-Associated Small Protein domain-containing protein</fullName>
    </recommendedName>
</protein>
<dbReference type="InterPro" id="IPR046924">
    <property type="entry name" value="CATASP"/>
</dbReference>
<evidence type="ECO:0000256" key="1">
    <source>
        <dbReference type="SAM" id="MobiDB-lite"/>
    </source>
</evidence>
<dbReference type="Proteomes" id="UP000681340">
    <property type="component" value="Unassembled WGS sequence"/>
</dbReference>
<feature type="compositionally biased region" description="Low complexity" evidence="1">
    <location>
        <begin position="98"/>
        <end position="113"/>
    </location>
</feature>
<dbReference type="AlphaFoldDB" id="A0A919VKU4"/>
<keyword evidence="4" id="KW-1185">Reference proteome</keyword>
<dbReference type="Pfam" id="PF20271">
    <property type="entry name" value="CATASP"/>
    <property type="match status" value="1"/>
</dbReference>
<reference evidence="3" key="1">
    <citation type="submission" date="2021-03" db="EMBL/GenBank/DDBJ databases">
        <title>Whole genome shotgun sequence of Actinoplanes auranticolor NBRC 12245.</title>
        <authorList>
            <person name="Komaki H."/>
            <person name="Tamura T."/>
        </authorList>
    </citation>
    <scope>NUCLEOTIDE SEQUENCE</scope>
    <source>
        <strain evidence="3">NBRC 12245</strain>
    </source>
</reference>
<feature type="domain" description="CATRA-Associated Small Protein" evidence="2">
    <location>
        <begin position="14"/>
        <end position="98"/>
    </location>
</feature>
<dbReference type="EMBL" id="BOQL01000021">
    <property type="protein sequence ID" value="GIM66958.1"/>
    <property type="molecule type" value="Genomic_DNA"/>
</dbReference>